<dbReference type="PANTHER" id="PTHR34285:SF3">
    <property type="entry name" value="OS08G0510800 PROTEIN"/>
    <property type="match status" value="1"/>
</dbReference>
<sequence length="273" mass="29676">MKASLKFREDQKPLLRANVLLNILGIPFQSGVVSGDSKELTLNLATFFQSGPSIKFSYRPNDSSNPFSLIFKTGTGSFGSPVSASVIMSCEFNFHTRNGNGNLSSMFMLHFKPRFGDFSFKKSQSSIFEGKGCNSMSMESFSPEKVNIFRSESQAAGAIANLFSCTEVTARTTIPVMKRTVVNCRWGVRVPVEIKSGDGAKTTPGISFQKSPFLVMDMIGVELLSGGDSKKVAAGVDSPVNDDVAEVYFTVKKQLEVLGGENGMLRNAVEDLR</sequence>
<proteinExistence type="predicted"/>
<dbReference type="EMBL" id="WOCE01000009">
    <property type="protein sequence ID" value="KAE9607147.1"/>
    <property type="molecule type" value="Genomic_DNA"/>
</dbReference>
<accession>A0A6A4PZN2</accession>
<protein>
    <submittedName>
        <fullName evidence="1">Uncharacterized protein</fullName>
    </submittedName>
</protein>
<evidence type="ECO:0000313" key="1">
    <source>
        <dbReference type="EMBL" id="KAE9607147.1"/>
    </source>
</evidence>
<evidence type="ECO:0000313" key="2">
    <source>
        <dbReference type="Proteomes" id="UP000447434"/>
    </source>
</evidence>
<dbReference type="OrthoDB" id="1926966at2759"/>
<dbReference type="PANTHER" id="PTHR34285">
    <property type="entry name" value="OS08G0510800 PROTEIN"/>
    <property type="match status" value="1"/>
</dbReference>
<name>A0A6A4PZN2_LUPAL</name>
<organism evidence="1 2">
    <name type="scientific">Lupinus albus</name>
    <name type="common">White lupine</name>
    <name type="synonym">Lupinus termis</name>
    <dbReference type="NCBI Taxonomy" id="3870"/>
    <lineage>
        <taxon>Eukaryota</taxon>
        <taxon>Viridiplantae</taxon>
        <taxon>Streptophyta</taxon>
        <taxon>Embryophyta</taxon>
        <taxon>Tracheophyta</taxon>
        <taxon>Spermatophyta</taxon>
        <taxon>Magnoliopsida</taxon>
        <taxon>eudicotyledons</taxon>
        <taxon>Gunneridae</taxon>
        <taxon>Pentapetalae</taxon>
        <taxon>rosids</taxon>
        <taxon>fabids</taxon>
        <taxon>Fabales</taxon>
        <taxon>Fabaceae</taxon>
        <taxon>Papilionoideae</taxon>
        <taxon>50 kb inversion clade</taxon>
        <taxon>genistoids sensu lato</taxon>
        <taxon>core genistoids</taxon>
        <taxon>Genisteae</taxon>
        <taxon>Lupinus</taxon>
    </lineage>
</organism>
<dbReference type="AlphaFoldDB" id="A0A6A4PZN2"/>
<keyword evidence="2" id="KW-1185">Reference proteome</keyword>
<comment type="caution">
    <text evidence="1">The sequence shown here is derived from an EMBL/GenBank/DDBJ whole genome shotgun (WGS) entry which is preliminary data.</text>
</comment>
<reference evidence="2" key="1">
    <citation type="journal article" date="2020" name="Nat. Commun.">
        <title>Genome sequence of the cluster root forming white lupin.</title>
        <authorList>
            <person name="Hufnagel B."/>
            <person name="Marques A."/>
            <person name="Soriano A."/>
            <person name="Marques L."/>
            <person name="Divol F."/>
            <person name="Doumas P."/>
            <person name="Sallet E."/>
            <person name="Mancinotti D."/>
            <person name="Carrere S."/>
            <person name="Marande W."/>
            <person name="Arribat S."/>
            <person name="Keller J."/>
            <person name="Huneau C."/>
            <person name="Blein T."/>
            <person name="Aime D."/>
            <person name="Laguerre M."/>
            <person name="Taylor J."/>
            <person name="Schubert V."/>
            <person name="Nelson M."/>
            <person name="Geu-Flores F."/>
            <person name="Crespi M."/>
            <person name="Gallardo-Guerrero K."/>
            <person name="Delaux P.-M."/>
            <person name="Salse J."/>
            <person name="Berges H."/>
            <person name="Guyot R."/>
            <person name="Gouzy J."/>
            <person name="Peret B."/>
        </authorList>
    </citation>
    <scope>NUCLEOTIDE SEQUENCE [LARGE SCALE GENOMIC DNA]</scope>
    <source>
        <strain evidence="2">cv. Amiga</strain>
    </source>
</reference>
<dbReference type="Proteomes" id="UP000447434">
    <property type="component" value="Chromosome 9"/>
</dbReference>
<gene>
    <name evidence="1" type="ORF">Lalb_Chr09g0326991</name>
</gene>